<keyword evidence="4 7" id="KW-0812">Transmembrane</keyword>
<dbReference type="PANTHER" id="PTHR47371:SF3">
    <property type="entry name" value="PHOSPHOGLYCEROL TRANSFERASE I"/>
    <property type="match status" value="1"/>
</dbReference>
<reference evidence="9 10" key="1">
    <citation type="submission" date="2019-03" db="EMBL/GenBank/DDBJ databases">
        <title>Genomic Encyclopedia of Type Strains, Phase IV (KMG-IV): sequencing the most valuable type-strain genomes for metagenomic binning, comparative biology and taxonomic classification.</title>
        <authorList>
            <person name="Goeker M."/>
        </authorList>
    </citation>
    <scope>NUCLEOTIDE SEQUENCE [LARGE SCALE GENOMIC DNA]</scope>
    <source>
        <strain evidence="9 10">DSM 26752</strain>
    </source>
</reference>
<name>A0A4R3KTY2_9FIRM</name>
<dbReference type="OrthoDB" id="5901192at2"/>
<dbReference type="Pfam" id="PF00884">
    <property type="entry name" value="Sulfatase"/>
    <property type="match status" value="1"/>
</dbReference>
<evidence type="ECO:0000256" key="3">
    <source>
        <dbReference type="ARBA" id="ARBA00022475"/>
    </source>
</evidence>
<comment type="pathway">
    <text evidence="2">Cell wall biogenesis; lipoteichoic acid biosynthesis.</text>
</comment>
<organism evidence="9 10">
    <name type="scientific">Keratinibaculum paraultunense</name>
    <dbReference type="NCBI Taxonomy" id="1278232"/>
    <lineage>
        <taxon>Bacteria</taxon>
        <taxon>Bacillati</taxon>
        <taxon>Bacillota</taxon>
        <taxon>Tissierellia</taxon>
        <taxon>Tissierellales</taxon>
        <taxon>Tepidimicrobiaceae</taxon>
        <taxon>Keratinibaculum</taxon>
    </lineage>
</organism>
<evidence type="ECO:0000256" key="5">
    <source>
        <dbReference type="ARBA" id="ARBA00022989"/>
    </source>
</evidence>
<dbReference type="EMBL" id="SMAE01000007">
    <property type="protein sequence ID" value="TCS88807.1"/>
    <property type="molecule type" value="Genomic_DNA"/>
</dbReference>
<evidence type="ECO:0000256" key="6">
    <source>
        <dbReference type="ARBA" id="ARBA00023136"/>
    </source>
</evidence>
<feature type="transmembrane region" description="Helical" evidence="7">
    <location>
        <begin position="95"/>
        <end position="115"/>
    </location>
</feature>
<feature type="domain" description="Sulfatase N-terminal" evidence="8">
    <location>
        <begin position="220"/>
        <end position="514"/>
    </location>
</feature>
<dbReference type="SUPFAM" id="SSF53649">
    <property type="entry name" value="Alkaline phosphatase-like"/>
    <property type="match status" value="1"/>
</dbReference>
<dbReference type="CDD" id="cd16015">
    <property type="entry name" value="LTA_synthase"/>
    <property type="match status" value="1"/>
</dbReference>
<protein>
    <submittedName>
        <fullName evidence="9">Phosphoglycerol transferase MdoB-like AlkP superfamily enzyme</fullName>
    </submittedName>
</protein>
<sequence>MLFAILLILKIFLFINITDIKYNRGIILLISTLITLFFFTLIYLSNHKKKQTIAFSFYNIMSAFMFVDVMYYSFFNSLPSIAMLKQFSEVTAVGDSILALLSFRNLLFLLDIPFLKIYSNKKRKKLAEKNKSYKTYIRWGIPGGIALALILIFSYLAFNDMIEPIARQEIYSYHIKDIKDTIIGEDIVEGRGIFTQEDLEELKERTKLEEGKYTGIGKGKNLLVIQVEALQDFPLNRYYDGQEITPNLNKFIEHESTIYFNNYYQLIGRGNTADAEFVSNNSLYPSMEDPTYKQYYNNTFYGLPWILRDNGYTAWVFHGYKKEFWNRSKAYPNQGFERFISEEDYDLVETIGFGLTDEQFFKQSMDYLKELDSIDDNPFYAFMITLTSHTPFKMPDEYKELNIREEHENTILGDYLQAIHYTDKALGQFFEALKEEGLYEDTVIALYGDHFAITGLNDSGVELMTDFLGYPYDIDEMFKVPLLIHVPGENIKETVSKIGSQLDFLPTILNIMGYQNEKGIMFGKDLLNYEGENYVAPQTYVLKGSFIDDEVIFLMSRDGIFENCIAKDNKTKQKIDVAPFRERYESIIADINKSDYILKNDLIKFLIENEGEMDFDALIESDIPDYEKIGYLNYKPLERLDTLYYVGYRLLAVDIEWYPDKKTILLDDGVDKRPMVEGSIEEYKQVLDQYRDDQNTLEDLINWMKKHEDTYILLRSKELDESIFLKVIEDYPELRDRFIVEMKDFEQYIKLSNKAFKNIILNVADTEYTDEEILDFLNRNNLYGIIIDRKQAKDSLYKKLKKLGINIYIY</sequence>
<keyword evidence="9" id="KW-0808">Transferase</keyword>
<dbReference type="AlphaFoldDB" id="A0A4R3KTY2"/>
<accession>A0A4R3KTY2</accession>
<comment type="subcellular location">
    <subcellularLocation>
        <location evidence="1">Cell membrane</location>
        <topology evidence="1">Multi-pass membrane protein</topology>
    </subcellularLocation>
</comment>
<dbReference type="GO" id="GO:0005886">
    <property type="term" value="C:plasma membrane"/>
    <property type="evidence" value="ECO:0007669"/>
    <property type="project" value="UniProtKB-SubCell"/>
</dbReference>
<comment type="caution">
    <text evidence="9">The sequence shown here is derived from an EMBL/GenBank/DDBJ whole genome shotgun (WGS) entry which is preliminary data.</text>
</comment>
<feature type="transmembrane region" description="Helical" evidence="7">
    <location>
        <begin position="56"/>
        <end position="75"/>
    </location>
</feature>
<evidence type="ECO:0000256" key="4">
    <source>
        <dbReference type="ARBA" id="ARBA00022692"/>
    </source>
</evidence>
<gene>
    <name evidence="9" type="ORF">EDD65_107164</name>
</gene>
<dbReference type="InterPro" id="IPR050448">
    <property type="entry name" value="OpgB/LTA_synthase_biosynth"/>
</dbReference>
<proteinExistence type="predicted"/>
<evidence type="ECO:0000259" key="8">
    <source>
        <dbReference type="Pfam" id="PF00884"/>
    </source>
</evidence>
<evidence type="ECO:0000313" key="9">
    <source>
        <dbReference type="EMBL" id="TCS88807.1"/>
    </source>
</evidence>
<evidence type="ECO:0000256" key="7">
    <source>
        <dbReference type="SAM" id="Phobius"/>
    </source>
</evidence>
<dbReference type="InterPro" id="IPR017850">
    <property type="entry name" value="Alkaline_phosphatase_core_sf"/>
</dbReference>
<feature type="transmembrane region" description="Helical" evidence="7">
    <location>
        <begin position="136"/>
        <end position="158"/>
    </location>
</feature>
<evidence type="ECO:0000256" key="1">
    <source>
        <dbReference type="ARBA" id="ARBA00004651"/>
    </source>
</evidence>
<dbReference type="InterPro" id="IPR000917">
    <property type="entry name" value="Sulfatase_N"/>
</dbReference>
<keyword evidence="5 7" id="KW-1133">Transmembrane helix</keyword>
<keyword evidence="10" id="KW-1185">Reference proteome</keyword>
<evidence type="ECO:0000313" key="10">
    <source>
        <dbReference type="Proteomes" id="UP000294567"/>
    </source>
</evidence>
<keyword evidence="3" id="KW-1003">Cell membrane</keyword>
<dbReference type="GO" id="GO:0016740">
    <property type="term" value="F:transferase activity"/>
    <property type="evidence" value="ECO:0007669"/>
    <property type="project" value="UniProtKB-KW"/>
</dbReference>
<feature type="transmembrane region" description="Helical" evidence="7">
    <location>
        <begin position="24"/>
        <end position="44"/>
    </location>
</feature>
<evidence type="ECO:0000256" key="2">
    <source>
        <dbReference type="ARBA" id="ARBA00004936"/>
    </source>
</evidence>
<dbReference type="RefSeq" id="WP_132027917.1">
    <property type="nucleotide sequence ID" value="NZ_CP068564.1"/>
</dbReference>
<dbReference type="Gene3D" id="3.40.720.10">
    <property type="entry name" value="Alkaline Phosphatase, subunit A"/>
    <property type="match status" value="1"/>
</dbReference>
<dbReference type="PANTHER" id="PTHR47371">
    <property type="entry name" value="LIPOTEICHOIC ACID SYNTHASE"/>
    <property type="match status" value="1"/>
</dbReference>
<dbReference type="Gene3D" id="3.30.1120.170">
    <property type="match status" value="1"/>
</dbReference>
<dbReference type="Proteomes" id="UP000294567">
    <property type="component" value="Unassembled WGS sequence"/>
</dbReference>
<keyword evidence="6 7" id="KW-0472">Membrane</keyword>